<protein>
    <recommendedName>
        <fullName evidence="2">DUF5000 domain-containing protein</fullName>
    </recommendedName>
</protein>
<dbReference type="PROSITE" id="PS51257">
    <property type="entry name" value="PROKAR_LIPOPROTEIN"/>
    <property type="match status" value="1"/>
</dbReference>
<dbReference type="Gene3D" id="2.60.120.260">
    <property type="entry name" value="Galactose-binding domain-like"/>
    <property type="match status" value="1"/>
</dbReference>
<gene>
    <name evidence="3" type="ORF">SAMN05192573_10976</name>
</gene>
<reference evidence="4" key="1">
    <citation type="submission" date="2016-10" db="EMBL/GenBank/DDBJ databases">
        <authorList>
            <person name="Varghese N."/>
            <person name="Submissions S."/>
        </authorList>
    </citation>
    <scope>NUCLEOTIDE SEQUENCE [LARGE SCALE GENOMIC DNA]</scope>
    <source>
        <strain evidence="4">Gh-67</strain>
    </source>
</reference>
<keyword evidence="4" id="KW-1185">Reference proteome</keyword>
<sequence length="400" mass="44547">MKVIKYFAVLCLVAFIAILSSCTKSGDAYKKYMAGGEITYPGRLDTVLVHSGYNRVQLSATLGNDPLVTKMRVFYNNHHDSTEVAITHAPGKDTVNVIIDKLTEGNYSFDVYTYDAQGRKSVGVNVSGVVYGPSYLNSLINRKLKTVEQSPDGNKIELGWGEPANGELGVEINYTAVNGSAKKFIVPANQTNTELPDYKESSVLTFKSLFKPDTTAFETFSPDPSSVTLPKFERQFDKSKFAVKILPTDVLEGGYGWLEEYLWDESYNPPGFATESTIPCWFTFDAGTSTSLSRFKVWQANDRLYQLQSVKTFELYGSNNPNMDGSWASWTKIGSYTSVKPSGLPVGQNSDTDVTFALAGENFSVPASTPKFRYYRFKLLSNYGGDFMTLEEITFYTHER</sequence>
<evidence type="ECO:0000313" key="4">
    <source>
        <dbReference type="Proteomes" id="UP000199705"/>
    </source>
</evidence>
<evidence type="ECO:0000256" key="1">
    <source>
        <dbReference type="SAM" id="SignalP"/>
    </source>
</evidence>
<dbReference type="EMBL" id="FNCG01000009">
    <property type="protein sequence ID" value="SDH37474.1"/>
    <property type="molecule type" value="Genomic_DNA"/>
</dbReference>
<feature type="signal peptide" evidence="1">
    <location>
        <begin position="1"/>
        <end position="25"/>
    </location>
</feature>
<feature type="chain" id="PRO_5011546199" description="DUF5000 domain-containing protein" evidence="1">
    <location>
        <begin position="26"/>
        <end position="400"/>
    </location>
</feature>
<evidence type="ECO:0000259" key="2">
    <source>
        <dbReference type="Pfam" id="PF16391"/>
    </source>
</evidence>
<organism evidence="3 4">
    <name type="scientific">Mucilaginibacter gossypii</name>
    <dbReference type="NCBI Taxonomy" id="551996"/>
    <lineage>
        <taxon>Bacteria</taxon>
        <taxon>Pseudomonadati</taxon>
        <taxon>Bacteroidota</taxon>
        <taxon>Sphingobacteriia</taxon>
        <taxon>Sphingobacteriales</taxon>
        <taxon>Sphingobacteriaceae</taxon>
        <taxon>Mucilaginibacter</taxon>
    </lineage>
</organism>
<dbReference type="STRING" id="551996.SAMN05192573_10976"/>
<accession>A0A1G8BWJ3</accession>
<dbReference type="AlphaFoldDB" id="A0A1G8BWJ3"/>
<dbReference type="SUPFAM" id="SSF49785">
    <property type="entry name" value="Galactose-binding domain-like"/>
    <property type="match status" value="1"/>
</dbReference>
<dbReference type="InterPro" id="IPR032164">
    <property type="entry name" value="DUF5000"/>
</dbReference>
<name>A0A1G8BWJ3_9SPHI</name>
<feature type="domain" description="DUF5000" evidence="2">
    <location>
        <begin position="263"/>
        <end position="396"/>
    </location>
</feature>
<dbReference type="RefSeq" id="WP_091169975.1">
    <property type="nucleotide sequence ID" value="NZ_CP071878.2"/>
</dbReference>
<dbReference type="InterPro" id="IPR008979">
    <property type="entry name" value="Galactose-bd-like_sf"/>
</dbReference>
<evidence type="ECO:0000313" key="3">
    <source>
        <dbReference type="EMBL" id="SDH37474.1"/>
    </source>
</evidence>
<dbReference type="Pfam" id="PF16389">
    <property type="entry name" value="DUF4998"/>
    <property type="match status" value="1"/>
</dbReference>
<dbReference type="Pfam" id="PF16391">
    <property type="entry name" value="DUF5000"/>
    <property type="match status" value="1"/>
</dbReference>
<keyword evidence="1" id="KW-0732">Signal</keyword>
<dbReference type="Proteomes" id="UP000199705">
    <property type="component" value="Unassembled WGS sequence"/>
</dbReference>
<proteinExistence type="predicted"/>